<proteinExistence type="inferred from homology"/>
<evidence type="ECO:0000256" key="1">
    <source>
        <dbReference type="ARBA" id="ARBA00009437"/>
    </source>
</evidence>
<keyword evidence="4" id="KW-1185">Reference proteome</keyword>
<dbReference type="InterPro" id="IPR058163">
    <property type="entry name" value="LysR-type_TF_proteobact-type"/>
</dbReference>
<dbReference type="InterPro" id="IPR005119">
    <property type="entry name" value="LysR_subst-bd"/>
</dbReference>
<dbReference type="EMBL" id="BMYQ01000011">
    <property type="protein sequence ID" value="GGW39948.1"/>
    <property type="molecule type" value="Genomic_DNA"/>
</dbReference>
<evidence type="ECO:0000259" key="2">
    <source>
        <dbReference type="Pfam" id="PF03466"/>
    </source>
</evidence>
<comment type="caution">
    <text evidence="3">The sequence shown here is derived from an EMBL/GenBank/DDBJ whole genome shotgun (WGS) entry which is preliminary data.</text>
</comment>
<evidence type="ECO:0000313" key="3">
    <source>
        <dbReference type="EMBL" id="GGW39948.1"/>
    </source>
</evidence>
<organism evidence="3 4">
    <name type="scientific">Gemmobacter lanyuensis</name>
    <dbReference type="NCBI Taxonomy" id="1054497"/>
    <lineage>
        <taxon>Bacteria</taxon>
        <taxon>Pseudomonadati</taxon>
        <taxon>Pseudomonadota</taxon>
        <taxon>Alphaproteobacteria</taxon>
        <taxon>Rhodobacterales</taxon>
        <taxon>Paracoccaceae</taxon>
        <taxon>Gemmobacter</taxon>
    </lineage>
</organism>
<reference evidence="3" key="1">
    <citation type="journal article" date="2014" name="Int. J. Syst. Evol. Microbiol.">
        <title>Complete genome sequence of Corynebacterium casei LMG S-19264T (=DSM 44701T), isolated from a smear-ripened cheese.</title>
        <authorList>
            <consortium name="US DOE Joint Genome Institute (JGI-PGF)"/>
            <person name="Walter F."/>
            <person name="Albersmeier A."/>
            <person name="Kalinowski J."/>
            <person name="Ruckert C."/>
        </authorList>
    </citation>
    <scope>NUCLEOTIDE SEQUENCE</scope>
    <source>
        <strain evidence="3">KCTC 23714</strain>
    </source>
</reference>
<name>A0A918J1M8_9RHOB</name>
<reference evidence="3" key="2">
    <citation type="submission" date="2020-09" db="EMBL/GenBank/DDBJ databases">
        <authorList>
            <person name="Sun Q."/>
            <person name="Kim S."/>
        </authorList>
    </citation>
    <scope>NUCLEOTIDE SEQUENCE</scope>
    <source>
        <strain evidence="3">KCTC 23714</strain>
    </source>
</reference>
<sequence length="103" mass="11356">MAIRRDLIEWQLHHGSGASVTVLPKIDFAANRQSILVEAAIAGLGVANLPTFLVDAACQSGSLVRLFPDWEPTPIEMTALWQRDRITERLVKAIVAEFVVAFD</sequence>
<dbReference type="SUPFAM" id="SSF53850">
    <property type="entry name" value="Periplasmic binding protein-like II"/>
    <property type="match status" value="1"/>
</dbReference>
<dbReference type="PANTHER" id="PTHR30537:SF5">
    <property type="entry name" value="HTH-TYPE TRANSCRIPTIONAL ACTIVATOR TTDR-RELATED"/>
    <property type="match status" value="1"/>
</dbReference>
<dbReference type="Gene3D" id="3.40.190.290">
    <property type="match status" value="1"/>
</dbReference>
<gene>
    <name evidence="3" type="ORF">GCM10011452_30440</name>
</gene>
<dbReference type="Proteomes" id="UP000628984">
    <property type="component" value="Unassembled WGS sequence"/>
</dbReference>
<dbReference type="AlphaFoldDB" id="A0A918J1M8"/>
<protein>
    <recommendedName>
        <fullName evidence="2">LysR substrate-binding domain-containing protein</fullName>
    </recommendedName>
</protein>
<feature type="domain" description="LysR substrate-binding" evidence="2">
    <location>
        <begin position="16"/>
        <end position="97"/>
    </location>
</feature>
<dbReference type="PANTHER" id="PTHR30537">
    <property type="entry name" value="HTH-TYPE TRANSCRIPTIONAL REGULATOR"/>
    <property type="match status" value="1"/>
</dbReference>
<dbReference type="RefSeq" id="WP_229804223.1">
    <property type="nucleotide sequence ID" value="NZ_BMYQ01000011.1"/>
</dbReference>
<dbReference type="Pfam" id="PF03466">
    <property type="entry name" value="LysR_substrate"/>
    <property type="match status" value="1"/>
</dbReference>
<evidence type="ECO:0000313" key="4">
    <source>
        <dbReference type="Proteomes" id="UP000628984"/>
    </source>
</evidence>
<accession>A0A918J1M8</accession>
<comment type="similarity">
    <text evidence="1">Belongs to the LysR transcriptional regulatory family.</text>
</comment>